<protein>
    <submittedName>
        <fullName evidence="2">Helix-turn-helix domain-containing protein</fullName>
    </submittedName>
</protein>
<evidence type="ECO:0000259" key="1">
    <source>
        <dbReference type="Pfam" id="PF13556"/>
    </source>
</evidence>
<dbReference type="RefSeq" id="WP_187077404.1">
    <property type="nucleotide sequence ID" value="NZ_JACORT010000007.1"/>
</dbReference>
<dbReference type="Gene3D" id="1.10.10.2840">
    <property type="entry name" value="PucR C-terminal helix-turn-helix domain"/>
    <property type="match status" value="1"/>
</dbReference>
<dbReference type="InterPro" id="IPR051448">
    <property type="entry name" value="CdaR-like_regulators"/>
</dbReference>
<proteinExistence type="predicted"/>
<dbReference type="AlphaFoldDB" id="A0A923SC70"/>
<gene>
    <name evidence="2" type="ORF">H8N03_17060</name>
</gene>
<dbReference type="PANTHER" id="PTHR33744">
    <property type="entry name" value="CARBOHYDRATE DIACID REGULATOR"/>
    <property type="match status" value="1"/>
</dbReference>
<dbReference type="Pfam" id="PF13556">
    <property type="entry name" value="HTH_30"/>
    <property type="match status" value="1"/>
</dbReference>
<feature type="domain" description="PucR C-terminal helix-turn-helix" evidence="1">
    <location>
        <begin position="27"/>
        <end position="78"/>
    </location>
</feature>
<dbReference type="Proteomes" id="UP000608513">
    <property type="component" value="Unassembled WGS sequence"/>
</dbReference>
<sequence>MFVLTPFSRALMGHDARRGSELAPSFLSYFDCNQNAKLAAQRLGIHVNTGRQRLDTIEDLIGHLGNATRALEVHMTLRLWNLTRAS</sequence>
<organism evidence="2 3">
    <name type="scientific">Ramlibacter cellulosilyticus</name>
    <dbReference type="NCBI Taxonomy" id="2764187"/>
    <lineage>
        <taxon>Bacteria</taxon>
        <taxon>Pseudomonadati</taxon>
        <taxon>Pseudomonadota</taxon>
        <taxon>Betaproteobacteria</taxon>
        <taxon>Burkholderiales</taxon>
        <taxon>Comamonadaceae</taxon>
        <taxon>Ramlibacter</taxon>
    </lineage>
</organism>
<name>A0A923SC70_9BURK</name>
<evidence type="ECO:0000313" key="3">
    <source>
        <dbReference type="Proteomes" id="UP000608513"/>
    </source>
</evidence>
<dbReference type="InterPro" id="IPR042070">
    <property type="entry name" value="PucR_C-HTH_sf"/>
</dbReference>
<comment type="caution">
    <text evidence="2">The sequence shown here is derived from an EMBL/GenBank/DDBJ whole genome shotgun (WGS) entry which is preliminary data.</text>
</comment>
<dbReference type="PANTHER" id="PTHR33744:SF1">
    <property type="entry name" value="DNA-BINDING TRANSCRIPTIONAL ACTIVATOR ADER"/>
    <property type="match status" value="1"/>
</dbReference>
<keyword evidence="3" id="KW-1185">Reference proteome</keyword>
<evidence type="ECO:0000313" key="2">
    <source>
        <dbReference type="EMBL" id="MBC5784661.1"/>
    </source>
</evidence>
<accession>A0A923SC70</accession>
<reference evidence="2" key="1">
    <citation type="submission" date="2020-08" db="EMBL/GenBank/DDBJ databases">
        <title>Ramlibacter sp. USB13 16S ribosomal RNA gene genome sequencing and assembly.</title>
        <authorList>
            <person name="Kang M."/>
        </authorList>
    </citation>
    <scope>NUCLEOTIDE SEQUENCE</scope>
    <source>
        <strain evidence="2">USB13</strain>
    </source>
</reference>
<dbReference type="InterPro" id="IPR025736">
    <property type="entry name" value="PucR_C-HTH_dom"/>
</dbReference>
<dbReference type="EMBL" id="JACORT010000007">
    <property type="protein sequence ID" value="MBC5784661.1"/>
    <property type="molecule type" value="Genomic_DNA"/>
</dbReference>